<evidence type="ECO:0000313" key="1">
    <source>
        <dbReference type="EMBL" id="ABK68185.1"/>
    </source>
</evidence>
<dbReference type="SUPFAM" id="SSF50494">
    <property type="entry name" value="Trypsin-like serine proteases"/>
    <property type="match status" value="1"/>
</dbReference>
<name>A0A0H3A2E3_MYCA1</name>
<dbReference type="EMBL" id="CP000479">
    <property type="protein sequence ID" value="ABK68185.1"/>
    <property type="molecule type" value="Genomic_DNA"/>
</dbReference>
<dbReference type="KEGG" id="mav:MAV_0279"/>
<protein>
    <submittedName>
        <fullName evidence="1">Trypsin domain protein</fullName>
    </submittedName>
</protein>
<dbReference type="Gene3D" id="2.40.10.10">
    <property type="entry name" value="Trypsin-like serine proteases"/>
    <property type="match status" value="2"/>
</dbReference>
<organism evidence="1 2">
    <name type="scientific">Mycobacterium avium (strain 104)</name>
    <dbReference type="NCBI Taxonomy" id="243243"/>
    <lineage>
        <taxon>Bacteria</taxon>
        <taxon>Bacillati</taxon>
        <taxon>Actinomycetota</taxon>
        <taxon>Actinomycetes</taxon>
        <taxon>Mycobacteriales</taxon>
        <taxon>Mycobacteriaceae</taxon>
        <taxon>Mycobacterium</taxon>
        <taxon>Mycobacterium avium complex (MAC)</taxon>
    </lineage>
</organism>
<dbReference type="InterPro" id="IPR043504">
    <property type="entry name" value="Peptidase_S1_PA_chymotrypsin"/>
</dbReference>
<evidence type="ECO:0000313" key="2">
    <source>
        <dbReference type="Proteomes" id="UP000001574"/>
    </source>
</evidence>
<dbReference type="AlphaFoldDB" id="A0A0H3A2E3"/>
<proteinExistence type="predicted"/>
<dbReference type="Proteomes" id="UP000001574">
    <property type="component" value="Chromosome"/>
</dbReference>
<dbReference type="HOGENOM" id="CLU_1053013_0_0_11"/>
<accession>A0A0H3A2E3</accession>
<reference evidence="1 2" key="1">
    <citation type="submission" date="2006-10" db="EMBL/GenBank/DDBJ databases">
        <authorList>
            <person name="Fleischmann R.D."/>
            <person name="Dodson R.J."/>
            <person name="Haft D.H."/>
            <person name="Merkel J.S."/>
            <person name="Nelson W.C."/>
            <person name="Fraser C.M."/>
        </authorList>
    </citation>
    <scope>NUCLEOTIDE SEQUENCE [LARGE SCALE GENOMIC DNA]</scope>
    <source>
        <strain evidence="1 2">104</strain>
    </source>
</reference>
<gene>
    <name evidence="1" type="ordered locus">MAV_0279</name>
</gene>
<dbReference type="InterPro" id="IPR009003">
    <property type="entry name" value="Peptidase_S1_PA"/>
</dbReference>
<sequence>MAGQPVAVQSSATTISTTAAQQPLRWVDVEAEAPQLDHDSVGARFGSAVYPGIGLTQVGPDKSTVDCSAGPAVTGGVVVAAHCDAAPGGRVQIYPNAKGSSPIPVGVITDRVLQQVDPVRDFALLRSTTVASGSTVIAGRWAIAGVLTEEAAPSALPVGSPVCVNAAYTGIRCGAVLSTDDDGELLFNVRTEIGDSGAAVFAVNADTGAATLIGIVRGGDEMTSTATYLAPALDKLGVSALVDPTASANTVADSRYSRMTTPAP</sequence>